<accession>A0A9X0ALM3</accession>
<evidence type="ECO:0000313" key="2">
    <source>
        <dbReference type="Proteomes" id="UP001152300"/>
    </source>
</evidence>
<sequence>MRIFSWNIAPLSKSKQPPALDDELEAGLDAKKQIFPHKKDTKFPLLPPPAATNVTYPAANNVTPPFTPTQGRALFKAHVGSELPSPSPVWRSVTRLSALLPRNLPLLHHLRDLLPCLSSASKTSSSSRPIAAAVDTEPAATEYYITLPATAGNSVLMPSAAEA</sequence>
<protein>
    <submittedName>
        <fullName evidence="1">Uncharacterized protein</fullName>
    </submittedName>
</protein>
<name>A0A9X0ALM3_9HELO</name>
<proteinExistence type="predicted"/>
<dbReference type="AlphaFoldDB" id="A0A9X0ALM3"/>
<reference evidence="1" key="1">
    <citation type="submission" date="2022-11" db="EMBL/GenBank/DDBJ databases">
        <title>Genome Resource of Sclerotinia nivalis Strain SnTB1, a Plant Pathogen Isolated from American Ginseng.</title>
        <authorList>
            <person name="Fan S."/>
        </authorList>
    </citation>
    <scope>NUCLEOTIDE SEQUENCE</scope>
    <source>
        <strain evidence="1">SnTB1</strain>
    </source>
</reference>
<dbReference type="Proteomes" id="UP001152300">
    <property type="component" value="Unassembled WGS sequence"/>
</dbReference>
<evidence type="ECO:0000313" key="1">
    <source>
        <dbReference type="EMBL" id="KAJ8065047.1"/>
    </source>
</evidence>
<gene>
    <name evidence="1" type="ORF">OCU04_005761</name>
</gene>
<keyword evidence="2" id="KW-1185">Reference proteome</keyword>
<dbReference type="EMBL" id="JAPEIS010000006">
    <property type="protein sequence ID" value="KAJ8065047.1"/>
    <property type="molecule type" value="Genomic_DNA"/>
</dbReference>
<organism evidence="1 2">
    <name type="scientific">Sclerotinia nivalis</name>
    <dbReference type="NCBI Taxonomy" id="352851"/>
    <lineage>
        <taxon>Eukaryota</taxon>
        <taxon>Fungi</taxon>
        <taxon>Dikarya</taxon>
        <taxon>Ascomycota</taxon>
        <taxon>Pezizomycotina</taxon>
        <taxon>Leotiomycetes</taxon>
        <taxon>Helotiales</taxon>
        <taxon>Sclerotiniaceae</taxon>
        <taxon>Sclerotinia</taxon>
    </lineage>
</organism>
<comment type="caution">
    <text evidence="1">The sequence shown here is derived from an EMBL/GenBank/DDBJ whole genome shotgun (WGS) entry which is preliminary data.</text>
</comment>